<dbReference type="AlphaFoldDB" id="A0A6L9SH80"/>
<dbReference type="RefSeq" id="WP_163743119.1">
    <property type="nucleotide sequence ID" value="NZ_JAAGOA010000022.1"/>
</dbReference>
<proteinExistence type="predicted"/>
<dbReference type="InterPro" id="IPR011664">
    <property type="entry name" value="Abi_system_AbiD/AbiF-like"/>
</dbReference>
<reference evidence="1 2" key="1">
    <citation type="submission" date="2020-02" db="EMBL/GenBank/DDBJ databases">
        <authorList>
            <person name="Li X.-J."/>
            <person name="Han X.-M."/>
        </authorList>
    </citation>
    <scope>NUCLEOTIDE SEQUENCE [LARGE SCALE GENOMIC DNA]</scope>
    <source>
        <strain evidence="1 2">CCTCC AB 2017055</strain>
    </source>
</reference>
<comment type="caution">
    <text evidence="1">The sequence shown here is derived from an EMBL/GenBank/DDBJ whole genome shotgun (WGS) entry which is preliminary data.</text>
</comment>
<keyword evidence="2" id="KW-1185">Reference proteome</keyword>
<dbReference type="Pfam" id="PF07751">
    <property type="entry name" value="Abi_2"/>
    <property type="match status" value="1"/>
</dbReference>
<accession>A0A6L9SH80</accession>
<organism evidence="1 2">
    <name type="scientific">Phytoactinopolyspora halotolerans</name>
    <dbReference type="NCBI Taxonomy" id="1981512"/>
    <lineage>
        <taxon>Bacteria</taxon>
        <taxon>Bacillati</taxon>
        <taxon>Actinomycetota</taxon>
        <taxon>Actinomycetes</taxon>
        <taxon>Jiangellales</taxon>
        <taxon>Jiangellaceae</taxon>
        <taxon>Phytoactinopolyspora</taxon>
    </lineage>
</organism>
<name>A0A6L9SH80_9ACTN</name>
<dbReference type="EMBL" id="JAAGOA010000022">
    <property type="protein sequence ID" value="NEE03450.1"/>
    <property type="molecule type" value="Genomic_DNA"/>
</dbReference>
<dbReference type="Proteomes" id="UP000475214">
    <property type="component" value="Unassembled WGS sequence"/>
</dbReference>
<evidence type="ECO:0008006" key="3">
    <source>
        <dbReference type="Google" id="ProtNLM"/>
    </source>
</evidence>
<protein>
    <recommendedName>
        <fullName evidence="3">Abi family protein</fullName>
    </recommendedName>
</protein>
<sequence length="226" mass="25863">MAPPRTARSIAPVLYHSLSADRLEDYLAEVPNRDASHAIALYLWNTEISGAFWEALAHLEVALRNALAGQLAARHGRRQRPGSWLDNVAKELDRRAERDIGKARARVQMNRKPPSDGQTISELPFGFWRYLLTKKYASTLWPDVANAFPYSPDRSLATVEQPVHSLHRFRNRVAHHHRIWTEPLSQRWADLQALLSYLDPVLCDWVIFNSRVPAVLKTCPITRPHP</sequence>
<evidence type="ECO:0000313" key="2">
    <source>
        <dbReference type="Proteomes" id="UP000475214"/>
    </source>
</evidence>
<evidence type="ECO:0000313" key="1">
    <source>
        <dbReference type="EMBL" id="NEE03450.1"/>
    </source>
</evidence>
<gene>
    <name evidence="1" type="ORF">G1H10_25105</name>
</gene>